<feature type="transmembrane region" description="Helical" evidence="1">
    <location>
        <begin position="437"/>
        <end position="458"/>
    </location>
</feature>
<feature type="transmembrane region" description="Helical" evidence="1">
    <location>
        <begin position="508"/>
        <end position="530"/>
    </location>
</feature>
<keyword evidence="1" id="KW-1133">Transmembrane helix</keyword>
<evidence type="ECO:0000256" key="1">
    <source>
        <dbReference type="SAM" id="Phobius"/>
    </source>
</evidence>
<proteinExistence type="predicted"/>
<protein>
    <submittedName>
        <fullName evidence="2">Uncharacterized protein</fullName>
    </submittedName>
</protein>
<dbReference type="Gene3D" id="3.40.50.720">
    <property type="entry name" value="NAD(P)-binding Rossmann-like Domain"/>
    <property type="match status" value="1"/>
</dbReference>
<organism evidence="2 3">
    <name type="scientific">Agrocybe pediades</name>
    <dbReference type="NCBI Taxonomy" id="84607"/>
    <lineage>
        <taxon>Eukaryota</taxon>
        <taxon>Fungi</taxon>
        <taxon>Dikarya</taxon>
        <taxon>Basidiomycota</taxon>
        <taxon>Agaricomycotina</taxon>
        <taxon>Agaricomycetes</taxon>
        <taxon>Agaricomycetidae</taxon>
        <taxon>Agaricales</taxon>
        <taxon>Agaricineae</taxon>
        <taxon>Strophariaceae</taxon>
        <taxon>Agrocybe</taxon>
    </lineage>
</organism>
<evidence type="ECO:0000313" key="2">
    <source>
        <dbReference type="EMBL" id="KAF4614839.1"/>
    </source>
</evidence>
<dbReference type="Proteomes" id="UP000521872">
    <property type="component" value="Unassembled WGS sequence"/>
</dbReference>
<feature type="transmembrane region" description="Helical" evidence="1">
    <location>
        <begin position="407"/>
        <end position="425"/>
    </location>
</feature>
<keyword evidence="1" id="KW-0812">Transmembrane</keyword>
<sequence length="549" mass="60140">MESLMSLYIGPEFNTILDKPQVEYRQLNLTVPSAIASAFEPPEGQSAFDYVFDFTGEVRNDRSELIQIGTTFVIARLLGLEAAKRKVKAYVRVQHPFYETSAKHPVAETEDVKPAETMGIWWHESLRVLASIQEYALPSTFDDHQLNTRCCSLNLVTLRIGFVYGPYTTFGNVISAITVASVYGYLGKPMKSMWSPGKNPTNTVHVDDVAGGAWTCAKWMAGLGRKAADQAAGVKIPFHNDKAKVKEVEGMIPYDQVPVAPLFNLVDDSHSTLVSTGKTISSFFGTTFEFFNLVESTVIKLLDDLEDINEHHVEGWTQMLQNSDPPITNTPLSAYMDKYTLDKHTVSFDNSKIKQVVGYTLLRPEFNHANLQELVDKWKAEGLWPNVKAGSGASSNGVDAFRAMNTGYQWSSLLIPPAYVAFVLARRGRGDLSLNRVLRASWVGGFSGAAAFGGAAYLRYANSDELSVRAKRIEKAYDVGTVRRNDHATIGSVLGAVIAPTILWKRAAIVNVVLGGAGLGGAVGLLVHYGRAISGDTPPRTEVKIPVPE</sequence>
<dbReference type="EMBL" id="JAACJL010000044">
    <property type="protein sequence ID" value="KAF4614839.1"/>
    <property type="molecule type" value="Genomic_DNA"/>
</dbReference>
<dbReference type="AlphaFoldDB" id="A0A8H4QPH3"/>
<keyword evidence="1" id="KW-0472">Membrane</keyword>
<name>A0A8H4QPH3_9AGAR</name>
<evidence type="ECO:0000313" key="3">
    <source>
        <dbReference type="Proteomes" id="UP000521872"/>
    </source>
</evidence>
<dbReference type="InterPro" id="IPR036291">
    <property type="entry name" value="NAD(P)-bd_dom_sf"/>
</dbReference>
<reference evidence="2 3" key="1">
    <citation type="submission" date="2019-12" db="EMBL/GenBank/DDBJ databases">
        <authorList>
            <person name="Floudas D."/>
            <person name="Bentzer J."/>
            <person name="Ahren D."/>
            <person name="Johansson T."/>
            <person name="Persson P."/>
            <person name="Tunlid A."/>
        </authorList>
    </citation>
    <scope>NUCLEOTIDE SEQUENCE [LARGE SCALE GENOMIC DNA]</scope>
    <source>
        <strain evidence="2 3">CBS 102.39</strain>
    </source>
</reference>
<gene>
    <name evidence="2" type="ORF">D9613_002891</name>
</gene>
<dbReference type="SUPFAM" id="SSF51735">
    <property type="entry name" value="NAD(P)-binding Rossmann-fold domains"/>
    <property type="match status" value="1"/>
</dbReference>
<keyword evidence="3" id="KW-1185">Reference proteome</keyword>
<comment type="caution">
    <text evidence="2">The sequence shown here is derived from an EMBL/GenBank/DDBJ whole genome shotgun (WGS) entry which is preliminary data.</text>
</comment>
<accession>A0A8H4QPH3</accession>